<evidence type="ECO:0000256" key="1">
    <source>
        <dbReference type="SAM" id="Phobius"/>
    </source>
</evidence>
<keyword evidence="1" id="KW-0472">Membrane</keyword>
<feature type="transmembrane region" description="Helical" evidence="1">
    <location>
        <begin position="83"/>
        <end position="103"/>
    </location>
</feature>
<feature type="transmembrane region" description="Helical" evidence="1">
    <location>
        <begin position="17"/>
        <end position="38"/>
    </location>
</feature>
<feature type="transmembrane region" description="Helical" evidence="1">
    <location>
        <begin position="152"/>
        <end position="170"/>
    </location>
</feature>
<keyword evidence="3" id="KW-1185">Reference proteome</keyword>
<proteinExistence type="predicted"/>
<feature type="transmembrane region" description="Helical" evidence="1">
    <location>
        <begin position="190"/>
        <end position="210"/>
    </location>
</feature>
<name>A0A8S8X912_9PROT</name>
<feature type="transmembrane region" description="Helical" evidence="1">
    <location>
        <begin position="123"/>
        <end position="143"/>
    </location>
</feature>
<dbReference type="EMBL" id="BOPV01000001">
    <property type="protein sequence ID" value="GIL39973.1"/>
    <property type="molecule type" value="Genomic_DNA"/>
</dbReference>
<gene>
    <name evidence="2" type="ORF">TMPK1_22100</name>
</gene>
<feature type="transmembrane region" description="Helical" evidence="1">
    <location>
        <begin position="50"/>
        <end position="71"/>
    </location>
</feature>
<feature type="transmembrane region" description="Helical" evidence="1">
    <location>
        <begin position="222"/>
        <end position="239"/>
    </location>
</feature>
<organism evidence="2 3">
    <name type="scientific">Roseiterribacter gracilis</name>
    <dbReference type="NCBI Taxonomy" id="2812848"/>
    <lineage>
        <taxon>Bacteria</taxon>
        <taxon>Pseudomonadati</taxon>
        <taxon>Pseudomonadota</taxon>
        <taxon>Alphaproteobacteria</taxon>
        <taxon>Rhodospirillales</taxon>
        <taxon>Roseiterribacteraceae</taxon>
        <taxon>Roseiterribacter</taxon>
    </lineage>
</organism>
<keyword evidence="1" id="KW-0812">Transmembrane</keyword>
<dbReference type="Proteomes" id="UP000681075">
    <property type="component" value="Unassembled WGS sequence"/>
</dbReference>
<dbReference type="RefSeq" id="WP_420243087.1">
    <property type="nucleotide sequence ID" value="NZ_BOPV01000001.1"/>
</dbReference>
<evidence type="ECO:0000313" key="3">
    <source>
        <dbReference type="Proteomes" id="UP000681075"/>
    </source>
</evidence>
<accession>A0A8S8X912</accession>
<reference evidence="2" key="1">
    <citation type="submission" date="2021-02" db="EMBL/GenBank/DDBJ databases">
        <title>Genome sequence of Rhodospirillales sp. strain TMPK1 isolated from soil.</title>
        <authorList>
            <person name="Nakai R."/>
            <person name="Kusada H."/>
            <person name="Tamaki H."/>
        </authorList>
    </citation>
    <scope>NUCLEOTIDE SEQUENCE</scope>
    <source>
        <strain evidence="2">TMPK1</strain>
    </source>
</reference>
<evidence type="ECO:0000313" key="2">
    <source>
        <dbReference type="EMBL" id="GIL39973.1"/>
    </source>
</evidence>
<keyword evidence="1" id="KW-1133">Transmembrane helix</keyword>
<comment type="caution">
    <text evidence="2">The sequence shown here is derived from an EMBL/GenBank/DDBJ whole genome shotgun (WGS) entry which is preliminary data.</text>
</comment>
<sequence length="261" mass="28042">MSTTTTIKPRAVARSPFAALAWLCLAIAIIGFSATYWVQLPRGTVIASPLLHLHAILTTGWLILLVLQTRWIVTGQVGKHRSWGVFGVALATALVVTGVAVAIESLRHRLGTPYEATARPFLIVPVSTVLEFGCFVTAALLMVRRPEVHKRLMLVATGTMLNAAAARFVFFALRGYAPGARPGIGESPPVGAAIVITALGLLPVFVGMVIDVRRRGRPHPAYACSIPILMSFAVLRVPLSQTAAWNDVVNWLLAFSELPHG</sequence>
<protein>
    <submittedName>
        <fullName evidence="2">Uncharacterized protein</fullName>
    </submittedName>
</protein>
<dbReference type="AlphaFoldDB" id="A0A8S8X912"/>